<dbReference type="CDD" id="cd01898">
    <property type="entry name" value="Obg"/>
    <property type="match status" value="1"/>
</dbReference>
<keyword evidence="5 7" id="KW-0460">Magnesium</keyword>
<dbReference type="EC" id="3.6.5.-" evidence="7"/>
<evidence type="ECO:0000259" key="8">
    <source>
        <dbReference type="PROSITE" id="PS51710"/>
    </source>
</evidence>
<organism evidence="10 11">
    <name type="scientific">candidate division WWE3 bacterium CG06_land_8_20_14_3_00_42_16</name>
    <dbReference type="NCBI Taxonomy" id="1975083"/>
    <lineage>
        <taxon>Bacteria</taxon>
        <taxon>Katanobacteria</taxon>
    </lineage>
</organism>
<dbReference type="SUPFAM" id="SSF52540">
    <property type="entry name" value="P-loop containing nucleoside triphosphate hydrolases"/>
    <property type="match status" value="1"/>
</dbReference>
<dbReference type="InterPro" id="IPR006073">
    <property type="entry name" value="GTP-bd"/>
</dbReference>
<dbReference type="FunFam" id="2.70.210.12:FF:000001">
    <property type="entry name" value="GTPase Obg"/>
    <property type="match status" value="1"/>
</dbReference>
<feature type="domain" description="Obg" evidence="9">
    <location>
        <begin position="27"/>
        <end position="197"/>
    </location>
</feature>
<dbReference type="PANTHER" id="PTHR11702">
    <property type="entry name" value="DEVELOPMENTALLY REGULATED GTP-BINDING PROTEIN-RELATED"/>
    <property type="match status" value="1"/>
</dbReference>
<feature type="binding site" evidence="7">
    <location>
        <position position="211"/>
    </location>
    <ligand>
        <name>Mg(2+)</name>
        <dbReference type="ChEBI" id="CHEBI:18420"/>
    </ligand>
</feature>
<dbReference type="AlphaFoldDB" id="A0A2M7AP68"/>
<feature type="binding site" evidence="7">
    <location>
        <begin position="204"/>
        <end position="211"/>
    </location>
    <ligand>
        <name>GTP</name>
        <dbReference type="ChEBI" id="CHEBI:37565"/>
    </ligand>
</feature>
<dbReference type="NCBIfam" id="NF008955">
    <property type="entry name" value="PRK12297.1"/>
    <property type="match status" value="1"/>
</dbReference>
<keyword evidence="6 7" id="KW-0342">GTP-binding</keyword>
<evidence type="ECO:0000256" key="1">
    <source>
        <dbReference type="ARBA" id="ARBA00007699"/>
    </source>
</evidence>
<dbReference type="InterPro" id="IPR031167">
    <property type="entry name" value="G_OBG"/>
</dbReference>
<dbReference type="NCBIfam" id="TIGR02729">
    <property type="entry name" value="Obg_CgtA"/>
    <property type="match status" value="1"/>
</dbReference>
<dbReference type="Pfam" id="PF01018">
    <property type="entry name" value="GTP1_OBG"/>
    <property type="match status" value="1"/>
</dbReference>
<dbReference type="Gene3D" id="2.70.210.12">
    <property type="entry name" value="GTP1/OBG domain"/>
    <property type="match status" value="1"/>
</dbReference>
<protein>
    <recommendedName>
        <fullName evidence="7">GTPase Obg</fullName>
        <ecNumber evidence="7">3.6.5.-</ecNumber>
    </recommendedName>
    <alternativeName>
        <fullName evidence="7">GTP-binding protein Obg</fullName>
    </alternativeName>
</protein>
<feature type="binding site" evidence="7">
    <location>
        <position position="231"/>
    </location>
    <ligand>
        <name>Mg(2+)</name>
        <dbReference type="ChEBI" id="CHEBI:18420"/>
    </ligand>
</feature>
<feature type="binding site" evidence="7">
    <location>
        <begin position="351"/>
        <end position="353"/>
    </location>
    <ligand>
        <name>GTP</name>
        <dbReference type="ChEBI" id="CHEBI:37565"/>
    </ligand>
</feature>
<reference evidence="11" key="1">
    <citation type="submission" date="2017-09" db="EMBL/GenBank/DDBJ databases">
        <title>Depth-based differentiation of microbial function through sediment-hosted aquifers and enrichment of novel symbionts in the deep terrestrial subsurface.</title>
        <authorList>
            <person name="Probst A.J."/>
            <person name="Ladd B."/>
            <person name="Jarett J.K."/>
            <person name="Geller-Mcgrath D.E."/>
            <person name="Sieber C.M.K."/>
            <person name="Emerson J.B."/>
            <person name="Anantharaman K."/>
            <person name="Thomas B.C."/>
            <person name="Malmstrom R."/>
            <person name="Stieglmeier M."/>
            <person name="Klingl A."/>
            <person name="Woyke T."/>
            <person name="Ryan C.M."/>
            <person name="Banfield J.F."/>
        </authorList>
    </citation>
    <scope>NUCLEOTIDE SEQUENCE [LARGE SCALE GENOMIC DNA]</scope>
</reference>
<dbReference type="NCBIfam" id="NF008956">
    <property type="entry name" value="PRK12299.1"/>
    <property type="match status" value="1"/>
</dbReference>
<feature type="domain" description="OBG-type G" evidence="8">
    <location>
        <begin position="198"/>
        <end position="370"/>
    </location>
</feature>
<evidence type="ECO:0000256" key="6">
    <source>
        <dbReference type="ARBA" id="ARBA00023134"/>
    </source>
</evidence>
<comment type="similarity">
    <text evidence="1 7">Belongs to the TRAFAC class OBG-HflX-like GTPase superfamily. OBG GTPase family.</text>
</comment>
<keyword evidence="2 7" id="KW-0963">Cytoplasm</keyword>
<proteinExistence type="inferred from homology"/>
<dbReference type="InterPro" id="IPR014100">
    <property type="entry name" value="GTP-bd_Obg/CgtA"/>
</dbReference>
<comment type="subcellular location">
    <subcellularLocation>
        <location evidence="7">Cytoplasm</location>
    </subcellularLocation>
</comment>
<dbReference type="SUPFAM" id="SSF82051">
    <property type="entry name" value="Obg GTP-binding protein N-terminal domain"/>
    <property type="match status" value="1"/>
</dbReference>
<dbReference type="InterPro" id="IPR045086">
    <property type="entry name" value="OBG_GTPase"/>
</dbReference>
<evidence type="ECO:0000313" key="11">
    <source>
        <dbReference type="Proteomes" id="UP000229916"/>
    </source>
</evidence>
<accession>A0A2M7AP68</accession>
<evidence type="ECO:0000256" key="4">
    <source>
        <dbReference type="ARBA" id="ARBA00022801"/>
    </source>
</evidence>
<dbReference type="HAMAP" id="MF_01454">
    <property type="entry name" value="GTPase_Obg"/>
    <property type="match status" value="1"/>
</dbReference>
<dbReference type="InterPro" id="IPR036726">
    <property type="entry name" value="GTP1_OBG_dom_sf"/>
</dbReference>
<dbReference type="PROSITE" id="PS51883">
    <property type="entry name" value="OBG"/>
    <property type="match status" value="1"/>
</dbReference>
<dbReference type="InterPro" id="IPR027417">
    <property type="entry name" value="P-loop_NTPase"/>
</dbReference>
<dbReference type="Proteomes" id="UP000229916">
    <property type="component" value="Unassembled WGS sequence"/>
</dbReference>
<evidence type="ECO:0000256" key="2">
    <source>
        <dbReference type="ARBA" id="ARBA00022490"/>
    </source>
</evidence>
<evidence type="ECO:0000313" key="10">
    <source>
        <dbReference type="EMBL" id="PIU69162.1"/>
    </source>
</evidence>
<dbReference type="InterPro" id="IPR006169">
    <property type="entry name" value="GTP1_OBG_dom"/>
</dbReference>
<sequence>MVWIPDQIGNDTRRIVICRKLKPKEGLKMIDIAKIEVRAGNGGNGCISFRREKFVPKGGPDGGDGGKGGDVYLQSSEEKHTLRDFQYKAKFEAENARDGEGAKKTGRSGEDLYILIPRGAIIRESSQDFKIKDYKKLLQLPIVADLSEKNQSFLIAKGGRGGRGNDHFKSAVNQTPRIAEPGEKSEAKWLFLELKLMADVGIVGLPNAGKSTLISRLTLSRPKIAPYPFTTLEPNLGVAEAEGKSFVVADIPGLIAGASQGKGLGYEFLRHIERTKILVHLIGPEDPKVKVGDVLKDMETINRELSLFDTKLGDKAQILVINKIDLSWVRDVALEIERSYKRKGVLVIGISAATGEGLEKLKREIVLRLFQAEKEAQKKTEEEETIPIFEIEDLLKGKRAK</sequence>
<evidence type="ECO:0000256" key="7">
    <source>
        <dbReference type="HAMAP-Rule" id="MF_01454"/>
    </source>
</evidence>
<dbReference type="Gene3D" id="3.40.50.300">
    <property type="entry name" value="P-loop containing nucleotide triphosphate hydrolases"/>
    <property type="match status" value="1"/>
</dbReference>
<keyword evidence="7" id="KW-0479">Metal-binding</keyword>
<dbReference type="GO" id="GO:0003924">
    <property type="term" value="F:GTPase activity"/>
    <property type="evidence" value="ECO:0007669"/>
    <property type="project" value="UniProtKB-UniRule"/>
</dbReference>
<keyword evidence="4 7" id="KW-0378">Hydrolase</keyword>
<comment type="subunit">
    <text evidence="7">Monomer.</text>
</comment>
<feature type="binding site" evidence="7">
    <location>
        <begin position="322"/>
        <end position="325"/>
    </location>
    <ligand>
        <name>GTP</name>
        <dbReference type="ChEBI" id="CHEBI:37565"/>
    </ligand>
</feature>
<evidence type="ECO:0000256" key="3">
    <source>
        <dbReference type="ARBA" id="ARBA00022741"/>
    </source>
</evidence>
<dbReference type="GO" id="GO:0005737">
    <property type="term" value="C:cytoplasm"/>
    <property type="evidence" value="ECO:0007669"/>
    <property type="project" value="UniProtKB-SubCell"/>
</dbReference>
<gene>
    <name evidence="7" type="primary">obg</name>
    <name evidence="10" type="ORF">COS81_01140</name>
</gene>
<dbReference type="Pfam" id="PF01926">
    <property type="entry name" value="MMR_HSR1"/>
    <property type="match status" value="1"/>
</dbReference>
<dbReference type="GO" id="GO:0000287">
    <property type="term" value="F:magnesium ion binding"/>
    <property type="evidence" value="ECO:0007669"/>
    <property type="project" value="InterPro"/>
</dbReference>
<evidence type="ECO:0000256" key="5">
    <source>
        <dbReference type="ARBA" id="ARBA00022842"/>
    </source>
</evidence>
<dbReference type="PROSITE" id="PS51710">
    <property type="entry name" value="G_OBG"/>
    <property type="match status" value="1"/>
</dbReference>
<feature type="binding site" evidence="7">
    <location>
        <begin position="229"/>
        <end position="233"/>
    </location>
    <ligand>
        <name>GTP</name>
        <dbReference type="ChEBI" id="CHEBI:37565"/>
    </ligand>
</feature>
<comment type="caution">
    <text evidence="10">The sequence shown here is derived from an EMBL/GenBank/DDBJ whole genome shotgun (WGS) entry which is preliminary data.</text>
</comment>
<comment type="function">
    <text evidence="7">An essential GTPase which binds GTP, GDP and possibly (p)ppGpp with moderate affinity, with high nucleotide exchange rates and a fairly low GTP hydrolysis rate. Plays a role in control of the cell cycle, stress response, ribosome biogenesis and in those bacteria that undergo differentiation, in morphogenesis control.</text>
</comment>
<dbReference type="PIRSF" id="PIRSF002401">
    <property type="entry name" value="GTP_bd_Obg/CgtA"/>
    <property type="match status" value="1"/>
</dbReference>
<dbReference type="EMBL" id="PEWD01000024">
    <property type="protein sequence ID" value="PIU69162.1"/>
    <property type="molecule type" value="Genomic_DNA"/>
</dbReference>
<dbReference type="GO" id="GO:0005525">
    <property type="term" value="F:GTP binding"/>
    <property type="evidence" value="ECO:0007669"/>
    <property type="project" value="UniProtKB-UniRule"/>
</dbReference>
<dbReference type="PANTHER" id="PTHR11702:SF31">
    <property type="entry name" value="MITOCHONDRIAL RIBOSOME-ASSOCIATED GTPASE 2"/>
    <property type="match status" value="1"/>
</dbReference>
<feature type="binding site" evidence="7">
    <location>
        <begin position="250"/>
        <end position="253"/>
    </location>
    <ligand>
        <name>GTP</name>
        <dbReference type="ChEBI" id="CHEBI:37565"/>
    </ligand>
</feature>
<evidence type="ECO:0000259" key="9">
    <source>
        <dbReference type="PROSITE" id="PS51883"/>
    </source>
</evidence>
<keyword evidence="3 7" id="KW-0547">Nucleotide-binding</keyword>
<name>A0A2M7AP68_UNCKA</name>
<dbReference type="PRINTS" id="PR00326">
    <property type="entry name" value="GTP1OBG"/>
</dbReference>
<dbReference type="GO" id="GO:0042254">
    <property type="term" value="P:ribosome biogenesis"/>
    <property type="evidence" value="ECO:0007669"/>
    <property type="project" value="UniProtKB-UniRule"/>
</dbReference>
<comment type="cofactor">
    <cofactor evidence="7">
        <name>Mg(2+)</name>
        <dbReference type="ChEBI" id="CHEBI:18420"/>
    </cofactor>
</comment>